<evidence type="ECO:0000259" key="1">
    <source>
        <dbReference type="PROSITE" id="PS50887"/>
    </source>
</evidence>
<dbReference type="InterPro" id="IPR003018">
    <property type="entry name" value="GAF"/>
</dbReference>
<dbReference type="Gene3D" id="3.30.450.40">
    <property type="match status" value="2"/>
</dbReference>
<dbReference type="InterPro" id="IPR029787">
    <property type="entry name" value="Nucleotide_cyclase"/>
</dbReference>
<dbReference type="Gene3D" id="3.30.70.270">
    <property type="match status" value="1"/>
</dbReference>
<dbReference type="Proteomes" id="UP000217785">
    <property type="component" value="Unassembled WGS sequence"/>
</dbReference>
<dbReference type="PANTHER" id="PTHR45138:SF9">
    <property type="entry name" value="DIGUANYLATE CYCLASE DGCM-RELATED"/>
    <property type="match status" value="1"/>
</dbReference>
<dbReference type="Pfam" id="PF01590">
    <property type="entry name" value="GAF"/>
    <property type="match status" value="1"/>
</dbReference>
<proteinExistence type="predicted"/>
<feature type="domain" description="GGDEF" evidence="1">
    <location>
        <begin position="509"/>
        <end position="636"/>
    </location>
</feature>
<dbReference type="SUPFAM" id="SSF55781">
    <property type="entry name" value="GAF domain-like"/>
    <property type="match status" value="2"/>
</dbReference>
<dbReference type="CDD" id="cd01949">
    <property type="entry name" value="GGDEF"/>
    <property type="match status" value="1"/>
</dbReference>
<dbReference type="SMART" id="SM00267">
    <property type="entry name" value="GGDEF"/>
    <property type="match status" value="1"/>
</dbReference>
<evidence type="ECO:0000313" key="3">
    <source>
        <dbReference type="Proteomes" id="UP000217785"/>
    </source>
</evidence>
<dbReference type="InterPro" id="IPR043128">
    <property type="entry name" value="Rev_trsase/Diguanyl_cyclase"/>
</dbReference>
<dbReference type="Pfam" id="PF00990">
    <property type="entry name" value="GGDEF"/>
    <property type="match status" value="1"/>
</dbReference>
<dbReference type="RefSeq" id="WP_096182944.1">
    <property type="nucleotide sequence ID" value="NZ_BDUF01000086.1"/>
</dbReference>
<gene>
    <name evidence="2" type="ORF">EFBL_2887</name>
</gene>
<dbReference type="PANTHER" id="PTHR45138">
    <property type="entry name" value="REGULATORY COMPONENTS OF SENSORY TRANSDUCTION SYSTEM"/>
    <property type="match status" value="1"/>
</dbReference>
<dbReference type="OrthoDB" id="2369808at2"/>
<evidence type="ECO:0000313" key="2">
    <source>
        <dbReference type="EMBL" id="GAX91221.1"/>
    </source>
</evidence>
<dbReference type="GO" id="GO:0052621">
    <property type="term" value="F:diguanylate cyclase activity"/>
    <property type="evidence" value="ECO:0007669"/>
    <property type="project" value="TreeGrafter"/>
</dbReference>
<dbReference type="NCBIfam" id="TIGR00254">
    <property type="entry name" value="GGDEF"/>
    <property type="match status" value="1"/>
</dbReference>
<dbReference type="AlphaFoldDB" id="A0A292YQN8"/>
<name>A0A292YQN8_9BACL</name>
<keyword evidence="3" id="KW-1185">Reference proteome</keyword>
<dbReference type="InterPro" id="IPR000160">
    <property type="entry name" value="GGDEF_dom"/>
</dbReference>
<organism evidence="2 3">
    <name type="scientific">Effusibacillus lacus</name>
    <dbReference type="NCBI Taxonomy" id="1348429"/>
    <lineage>
        <taxon>Bacteria</taxon>
        <taxon>Bacillati</taxon>
        <taxon>Bacillota</taxon>
        <taxon>Bacilli</taxon>
        <taxon>Bacillales</taxon>
        <taxon>Alicyclobacillaceae</taxon>
        <taxon>Effusibacillus</taxon>
    </lineage>
</organism>
<sequence length="636" mass="72339">MNQVEMRITNLLFRIFMNTNQLDSFLQRVVRIGTVMLSAGGGCFYMVDKRSGQLVMSGGSGKTLATGIPLTGNELVDVCNQDGNRWARYGNHILIPLYVNDTVQAMICFFDAARPPGGDMTAAADRILDMLGKLYEQKTTTLMKELYHKALIDISQVITQSDDFDDVITTSMRMASEVTGGSCAIMLLTKDEQYLIPSYAHNIEMSDYNNIPMIPQMGLDQTSYEAIRERKAVIVEDVPADPRADQEFCKKYGIRSYLTMPLIFLDRPIGVMFVDYIYKHRFTDMELRFFYDLGHQISHVITTLKTQLELLETKHIQDRLIEMMREMTNTTRLKDVLDDMVSKTHDLLEEKVGVSVWLINETSDRIVLSTWRGDKVNLLQTESVTFSLEELGNAAVLQDLFLEVDSHSTIGQFFLRSGAFYSMGTPLMAGKDLIGILFLHAYDGHQWTDREKLTLSTIGIHAGPIIRNTQYIQLLEKESKLDGLTKVFNRHHFEKTFRDYSRQHVESNKPFSLLMVDIDNFKQINDRYGHTVGDRVVKNVASLLQETTRRGDMVFRYGGEEFCLFLPYTSKVQAEQVAERIRVTIAEADVEPRVTVSIGVATFPECSKDPRLVLEMADHALYKAKRNGKNCVISAD</sequence>
<dbReference type="FunFam" id="3.30.70.270:FF:000001">
    <property type="entry name" value="Diguanylate cyclase domain protein"/>
    <property type="match status" value="1"/>
</dbReference>
<comment type="caution">
    <text evidence="2">The sequence shown here is derived from an EMBL/GenBank/DDBJ whole genome shotgun (WGS) entry which is preliminary data.</text>
</comment>
<dbReference type="InterPro" id="IPR050469">
    <property type="entry name" value="Diguanylate_Cyclase"/>
</dbReference>
<accession>A0A292YQN8</accession>
<dbReference type="PROSITE" id="PS50887">
    <property type="entry name" value="GGDEF"/>
    <property type="match status" value="1"/>
</dbReference>
<dbReference type="EMBL" id="BDUF01000086">
    <property type="protein sequence ID" value="GAX91221.1"/>
    <property type="molecule type" value="Genomic_DNA"/>
</dbReference>
<dbReference type="SMART" id="SM00065">
    <property type="entry name" value="GAF"/>
    <property type="match status" value="2"/>
</dbReference>
<dbReference type="SUPFAM" id="SSF55073">
    <property type="entry name" value="Nucleotide cyclase"/>
    <property type="match status" value="1"/>
</dbReference>
<reference evidence="3" key="1">
    <citation type="submission" date="2017-07" db="EMBL/GenBank/DDBJ databases">
        <title>Draft genome sequence of Effusibacillus lacus strain skLN1.</title>
        <authorList>
            <person name="Watanabe M."/>
            <person name="Kojima H."/>
            <person name="Fukui M."/>
        </authorList>
    </citation>
    <scope>NUCLEOTIDE SEQUENCE [LARGE SCALE GENOMIC DNA]</scope>
    <source>
        <strain evidence="3">skLN1</strain>
    </source>
</reference>
<protein>
    <submittedName>
        <fullName evidence="2">GGDEF domain-containing protein</fullName>
    </submittedName>
</protein>
<dbReference type="InterPro" id="IPR029016">
    <property type="entry name" value="GAF-like_dom_sf"/>
</dbReference>